<dbReference type="PANTHER" id="PTHR47331:SF1">
    <property type="entry name" value="GAG-LIKE PROTEIN"/>
    <property type="match status" value="1"/>
</dbReference>
<dbReference type="InterPro" id="IPR008042">
    <property type="entry name" value="Retrotrans_Pao"/>
</dbReference>
<dbReference type="OrthoDB" id="416987at2759"/>
<dbReference type="AlphaFoldDB" id="A0A7D9HRI7"/>
<dbReference type="InterPro" id="IPR043502">
    <property type="entry name" value="DNA/RNA_pol_sf"/>
</dbReference>
<sequence length="464" mass="52843">MFTRETNEYERLYSLDVLGIEDRGEGDQLDVYREFQESITTRNDGRYEVSVPWIPGAELVNSNEEPSRKRLKNIERKLSHDKKLREAYKEIVKDQLEKEIIEPAPSQPTGPCVFYMPHMPIVREQSSSSKVRMVFDASARPNPLANSVNECMHTGPSLQPLMWDILIRARMSPHLVVADIQKAFLQVGLKEEDRDAFRLLFNINNHEQHFRFARIPSGAEASPFMLGATINYHLDHQPDTLETTVQALRQNTYVDNLMQISDDIEELSKFKEEATHIFESAQFPIHKWESNVLELDTEPNPSKILGHIWDKREDSLEIKVDASSTEGSPVTKRTILSKLSGVYDPLGIMSPTMVEGKRIYREACDENVGWNAEVSDVVKKDWVRWTSQLRNVRVPRSIAKDIRKINKVHLHVFADASNVACSTAIAVIEHSSGVIKGLLTSKSRISKRNTTIARLVSGHMAANM</sequence>
<dbReference type="InterPro" id="IPR043128">
    <property type="entry name" value="Rev_trsase/Diguanyl_cyclase"/>
</dbReference>
<feature type="domain" description="Reverse transcriptase" evidence="1">
    <location>
        <begin position="165"/>
        <end position="288"/>
    </location>
</feature>
<dbReference type="Gene3D" id="3.10.10.10">
    <property type="entry name" value="HIV Type 1 Reverse Transcriptase, subunit A, domain 1"/>
    <property type="match status" value="1"/>
</dbReference>
<evidence type="ECO:0000259" key="1">
    <source>
        <dbReference type="Pfam" id="PF00078"/>
    </source>
</evidence>
<dbReference type="PANTHER" id="PTHR47331">
    <property type="entry name" value="PHD-TYPE DOMAIN-CONTAINING PROTEIN"/>
    <property type="match status" value="1"/>
</dbReference>
<proteinExistence type="predicted"/>
<dbReference type="Gene3D" id="3.30.70.270">
    <property type="match status" value="1"/>
</dbReference>
<organism evidence="2 3">
    <name type="scientific">Paramuricea clavata</name>
    <name type="common">Red gorgonian</name>
    <name type="synonym">Violescent sea-whip</name>
    <dbReference type="NCBI Taxonomy" id="317549"/>
    <lineage>
        <taxon>Eukaryota</taxon>
        <taxon>Metazoa</taxon>
        <taxon>Cnidaria</taxon>
        <taxon>Anthozoa</taxon>
        <taxon>Octocorallia</taxon>
        <taxon>Malacalcyonacea</taxon>
        <taxon>Plexauridae</taxon>
        <taxon>Paramuricea</taxon>
    </lineage>
</organism>
<comment type="caution">
    <text evidence="2">The sequence shown here is derived from an EMBL/GenBank/DDBJ whole genome shotgun (WGS) entry which is preliminary data.</text>
</comment>
<name>A0A7D9HRI7_PARCT</name>
<dbReference type="EMBL" id="CACRXK020001856">
    <property type="protein sequence ID" value="CAB3991470.1"/>
    <property type="molecule type" value="Genomic_DNA"/>
</dbReference>
<accession>A0A7D9HRI7</accession>
<evidence type="ECO:0000313" key="2">
    <source>
        <dbReference type="EMBL" id="CAB3991470.1"/>
    </source>
</evidence>
<dbReference type="InterPro" id="IPR000477">
    <property type="entry name" value="RT_dom"/>
</dbReference>
<dbReference type="Proteomes" id="UP001152795">
    <property type="component" value="Unassembled WGS sequence"/>
</dbReference>
<dbReference type="SUPFAM" id="SSF56672">
    <property type="entry name" value="DNA/RNA polymerases"/>
    <property type="match status" value="1"/>
</dbReference>
<dbReference type="Pfam" id="PF05380">
    <property type="entry name" value="Peptidase_A17"/>
    <property type="match status" value="1"/>
</dbReference>
<dbReference type="Pfam" id="PF00078">
    <property type="entry name" value="RVT_1"/>
    <property type="match status" value="1"/>
</dbReference>
<protein>
    <recommendedName>
        <fullName evidence="1">Reverse transcriptase domain-containing protein</fullName>
    </recommendedName>
</protein>
<feature type="non-terminal residue" evidence="2">
    <location>
        <position position="464"/>
    </location>
</feature>
<evidence type="ECO:0000313" key="3">
    <source>
        <dbReference type="Proteomes" id="UP001152795"/>
    </source>
</evidence>
<reference evidence="2" key="1">
    <citation type="submission" date="2020-04" db="EMBL/GenBank/DDBJ databases">
        <authorList>
            <person name="Alioto T."/>
            <person name="Alioto T."/>
            <person name="Gomez Garrido J."/>
        </authorList>
    </citation>
    <scope>NUCLEOTIDE SEQUENCE</scope>
    <source>
        <strain evidence="2">A484AB</strain>
    </source>
</reference>
<keyword evidence="3" id="KW-1185">Reference proteome</keyword>
<gene>
    <name evidence="2" type="ORF">PACLA_8A030096</name>
</gene>